<dbReference type="InterPro" id="IPR038607">
    <property type="entry name" value="PhoD-like_sf"/>
</dbReference>
<dbReference type="PANTHER" id="PTHR43606">
    <property type="entry name" value="PHOSPHATASE, PUTATIVE (AFU_ORTHOLOGUE AFUA_6G08710)-RELATED"/>
    <property type="match status" value="1"/>
</dbReference>
<protein>
    <submittedName>
        <fullName evidence="4">Alkaline phosphatase D family protein</fullName>
    </submittedName>
</protein>
<name>A0A9X3SAS7_9ACTN</name>
<dbReference type="EMBL" id="JAPDDP010000087">
    <property type="protein sequence ID" value="MDA0184789.1"/>
    <property type="molecule type" value="Genomic_DNA"/>
</dbReference>
<dbReference type="InterPro" id="IPR018946">
    <property type="entry name" value="PhoD-like_MPP"/>
</dbReference>
<gene>
    <name evidence="4" type="ORF">OJ997_31090</name>
</gene>
<dbReference type="InterPro" id="IPR052900">
    <property type="entry name" value="Phospholipid_Metab_Enz"/>
</dbReference>
<evidence type="ECO:0000256" key="1">
    <source>
        <dbReference type="SAM" id="MobiDB-lite"/>
    </source>
</evidence>
<feature type="compositionally biased region" description="Basic and acidic residues" evidence="1">
    <location>
        <begin position="495"/>
        <end position="504"/>
    </location>
</feature>
<feature type="domain" description="PhoD-like phosphatase metallophosphatase" evidence="2">
    <location>
        <begin position="145"/>
        <end position="441"/>
    </location>
</feature>
<keyword evidence="5" id="KW-1185">Reference proteome</keyword>
<feature type="domain" description="Phospholipase D N-terminal" evidence="3">
    <location>
        <begin position="45"/>
        <end position="131"/>
    </location>
</feature>
<sequence>MHRRLTRRELVVAASVAGAYAFVPKAFGRIVERPAEPGPGRFLDGVASGEPSHDAVTFWSRLSTERPVSGARLIVAADEGLSRTVATVVVPTSRSVDGTLKCRVNGLEPGRHYWYVWEGTEDVSPVGRTKTAPAPDSRAAVAVGFSSCQNYADGYFNAHRDAAGTDLDLYVFLGDYTYEYDEPEGLRPDVASTDLHTYRSKLQLYRQDPDLRELHRLHPVVHIWDDHEVADNYSDGDPAPSALQRDAGYRASFEWLPRMAMPSERTRIYKSLKLGRTAELALLDQRQYRTASPKSMLGRPQLDWLKSSLSASDARWKLIGNQAMFTPLRVANAIPVNTDQWDGYVDERAELEAHIAGGIDDVVFLTGDIHLFVAADTRVLPSQSFATEYVGGSVTSTGLPDALEGIDEPVIIANNLNMRYFDGTAHGWARAEIGDAGMDVEYRASDITTKGAPARTLARFHQTAGENRVESAGSSAAPKARGSAAPRKRTLQKAIQRDLNRRTR</sequence>
<dbReference type="Gene3D" id="2.60.40.380">
    <property type="entry name" value="Purple acid phosphatase-like, N-terminal"/>
    <property type="match status" value="1"/>
</dbReference>
<dbReference type="SUPFAM" id="SSF56300">
    <property type="entry name" value="Metallo-dependent phosphatases"/>
    <property type="match status" value="1"/>
</dbReference>
<dbReference type="PANTHER" id="PTHR43606:SF2">
    <property type="entry name" value="ALKALINE PHOSPHATASE FAMILY PROTEIN (AFU_ORTHOLOGUE AFUA_5G03860)"/>
    <property type="match status" value="1"/>
</dbReference>
<dbReference type="Proteomes" id="UP001147653">
    <property type="component" value="Unassembled WGS sequence"/>
</dbReference>
<evidence type="ECO:0000259" key="3">
    <source>
        <dbReference type="Pfam" id="PF16655"/>
    </source>
</evidence>
<evidence type="ECO:0000259" key="2">
    <source>
        <dbReference type="Pfam" id="PF09423"/>
    </source>
</evidence>
<dbReference type="RefSeq" id="WP_270029245.1">
    <property type="nucleotide sequence ID" value="NZ_JAPDDP010000087.1"/>
</dbReference>
<comment type="caution">
    <text evidence="4">The sequence shown here is derived from an EMBL/GenBank/DDBJ whole genome shotgun (WGS) entry which is preliminary data.</text>
</comment>
<dbReference type="InterPro" id="IPR032093">
    <property type="entry name" value="PhoD_N"/>
</dbReference>
<dbReference type="Gene3D" id="3.60.21.70">
    <property type="entry name" value="PhoD-like phosphatase"/>
    <property type="match status" value="1"/>
</dbReference>
<organism evidence="4 5">
    <name type="scientific">Solirubrobacter phytolaccae</name>
    <dbReference type="NCBI Taxonomy" id="1404360"/>
    <lineage>
        <taxon>Bacteria</taxon>
        <taxon>Bacillati</taxon>
        <taxon>Actinomycetota</taxon>
        <taxon>Thermoleophilia</taxon>
        <taxon>Solirubrobacterales</taxon>
        <taxon>Solirubrobacteraceae</taxon>
        <taxon>Solirubrobacter</taxon>
    </lineage>
</organism>
<dbReference type="CDD" id="cd07389">
    <property type="entry name" value="MPP_PhoD"/>
    <property type="match status" value="1"/>
</dbReference>
<proteinExistence type="predicted"/>
<evidence type="ECO:0000313" key="4">
    <source>
        <dbReference type="EMBL" id="MDA0184789.1"/>
    </source>
</evidence>
<accession>A0A9X3SAS7</accession>
<feature type="region of interest" description="Disordered" evidence="1">
    <location>
        <begin position="462"/>
        <end position="504"/>
    </location>
</feature>
<dbReference type="AlphaFoldDB" id="A0A9X3SAS7"/>
<dbReference type="Pfam" id="PF16655">
    <property type="entry name" value="PhoD_N"/>
    <property type="match status" value="1"/>
</dbReference>
<dbReference type="InterPro" id="IPR029052">
    <property type="entry name" value="Metallo-depent_PP-like"/>
</dbReference>
<evidence type="ECO:0000313" key="5">
    <source>
        <dbReference type="Proteomes" id="UP001147653"/>
    </source>
</evidence>
<dbReference type="Pfam" id="PF09423">
    <property type="entry name" value="PhoD"/>
    <property type="match status" value="1"/>
</dbReference>
<reference evidence="4" key="1">
    <citation type="submission" date="2022-10" db="EMBL/GenBank/DDBJ databases">
        <title>The WGS of Solirubrobacter phytolaccae KCTC 29190.</title>
        <authorList>
            <person name="Jiang Z."/>
        </authorList>
    </citation>
    <scope>NUCLEOTIDE SEQUENCE</scope>
    <source>
        <strain evidence="4">KCTC 29190</strain>
    </source>
</reference>